<protein>
    <submittedName>
        <fullName evidence="1">Uncharacterized protein</fullName>
    </submittedName>
</protein>
<accession>A0A151JV80</accession>
<reference evidence="1 2" key="1">
    <citation type="submission" date="2016-03" db="EMBL/GenBank/DDBJ databases">
        <title>Trachymyrmex septentrionalis WGS genome.</title>
        <authorList>
            <person name="Nygaard S."/>
            <person name="Hu H."/>
            <person name="Boomsma J."/>
            <person name="Zhang G."/>
        </authorList>
    </citation>
    <scope>NUCLEOTIDE SEQUENCE [LARGE SCALE GENOMIC DNA]</scope>
    <source>
        <strain evidence="1">Tsep2-gDNA-1</strain>
        <tissue evidence="1">Whole body</tissue>
    </source>
</reference>
<proteinExistence type="predicted"/>
<dbReference type="Proteomes" id="UP000078541">
    <property type="component" value="Unassembled WGS sequence"/>
</dbReference>
<dbReference type="AlphaFoldDB" id="A0A151JV80"/>
<sequence>MLISINKLNKFIRVHKDPLPKFAKKNVVYKKVIQINRMAVQEANSLKKKSTKDTLFFVNAKTICFFLAMEKIFRVYYKTICSLHEKINVVQFFVSRFKEIPYSILNCYNLKNKIIKKYCIFKLRIASQNKAQPSKAVTRNRKTMAMHSSVQ</sequence>
<dbReference type="EMBL" id="KQ981703">
    <property type="protein sequence ID" value="KYN37433.1"/>
    <property type="molecule type" value="Genomic_DNA"/>
</dbReference>
<evidence type="ECO:0000313" key="2">
    <source>
        <dbReference type="Proteomes" id="UP000078541"/>
    </source>
</evidence>
<organism evidence="1 2">
    <name type="scientific">Trachymyrmex septentrionalis</name>
    <dbReference type="NCBI Taxonomy" id="34720"/>
    <lineage>
        <taxon>Eukaryota</taxon>
        <taxon>Metazoa</taxon>
        <taxon>Ecdysozoa</taxon>
        <taxon>Arthropoda</taxon>
        <taxon>Hexapoda</taxon>
        <taxon>Insecta</taxon>
        <taxon>Pterygota</taxon>
        <taxon>Neoptera</taxon>
        <taxon>Endopterygota</taxon>
        <taxon>Hymenoptera</taxon>
        <taxon>Apocrita</taxon>
        <taxon>Aculeata</taxon>
        <taxon>Formicoidea</taxon>
        <taxon>Formicidae</taxon>
        <taxon>Myrmicinae</taxon>
        <taxon>Trachymyrmex</taxon>
    </lineage>
</organism>
<keyword evidence="2" id="KW-1185">Reference proteome</keyword>
<evidence type="ECO:0000313" key="1">
    <source>
        <dbReference type="EMBL" id="KYN37433.1"/>
    </source>
</evidence>
<gene>
    <name evidence="1" type="ORF">ALC56_08187</name>
</gene>
<name>A0A151JV80_9HYME</name>